<gene>
    <name evidence="2" type="ORF">B0J11DRAFT_523123</name>
</gene>
<accession>A0A9P9E3L1</accession>
<comment type="caution">
    <text evidence="2">The sequence shown here is derived from an EMBL/GenBank/DDBJ whole genome shotgun (WGS) entry which is preliminary data.</text>
</comment>
<organism evidence="2 3">
    <name type="scientific">Dendryphion nanum</name>
    <dbReference type="NCBI Taxonomy" id="256645"/>
    <lineage>
        <taxon>Eukaryota</taxon>
        <taxon>Fungi</taxon>
        <taxon>Dikarya</taxon>
        <taxon>Ascomycota</taxon>
        <taxon>Pezizomycotina</taxon>
        <taxon>Dothideomycetes</taxon>
        <taxon>Pleosporomycetidae</taxon>
        <taxon>Pleosporales</taxon>
        <taxon>Torulaceae</taxon>
        <taxon>Dendryphion</taxon>
    </lineage>
</organism>
<protein>
    <submittedName>
        <fullName evidence="2">Uncharacterized protein</fullName>
    </submittedName>
</protein>
<dbReference type="Proteomes" id="UP000700596">
    <property type="component" value="Unassembled WGS sequence"/>
</dbReference>
<dbReference type="OrthoDB" id="3801023at2759"/>
<sequence length="112" mass="12838">MQTPAVHRPAAMTQDDAPPPYSIFDPAHPIPSTSIQDPINRSHWRYRISGIRNTSNRMLNSGQSPRPGVQDIARGVKKSVKEIPKIMRERRARKKLAWLEKRDFLSDQGRLL</sequence>
<feature type="region of interest" description="Disordered" evidence="1">
    <location>
        <begin position="1"/>
        <end position="38"/>
    </location>
</feature>
<feature type="non-terminal residue" evidence="2">
    <location>
        <position position="1"/>
    </location>
</feature>
<evidence type="ECO:0000256" key="1">
    <source>
        <dbReference type="SAM" id="MobiDB-lite"/>
    </source>
</evidence>
<dbReference type="EMBL" id="JAGMWT010000004">
    <property type="protein sequence ID" value="KAH7130408.1"/>
    <property type="molecule type" value="Genomic_DNA"/>
</dbReference>
<dbReference type="AlphaFoldDB" id="A0A9P9E3L1"/>
<keyword evidence="3" id="KW-1185">Reference proteome</keyword>
<evidence type="ECO:0000313" key="3">
    <source>
        <dbReference type="Proteomes" id="UP000700596"/>
    </source>
</evidence>
<name>A0A9P9E3L1_9PLEO</name>
<proteinExistence type="predicted"/>
<evidence type="ECO:0000313" key="2">
    <source>
        <dbReference type="EMBL" id="KAH7130408.1"/>
    </source>
</evidence>
<reference evidence="2" key="1">
    <citation type="journal article" date="2021" name="Nat. Commun.">
        <title>Genetic determinants of endophytism in the Arabidopsis root mycobiome.</title>
        <authorList>
            <person name="Mesny F."/>
            <person name="Miyauchi S."/>
            <person name="Thiergart T."/>
            <person name="Pickel B."/>
            <person name="Atanasova L."/>
            <person name="Karlsson M."/>
            <person name="Huettel B."/>
            <person name="Barry K.W."/>
            <person name="Haridas S."/>
            <person name="Chen C."/>
            <person name="Bauer D."/>
            <person name="Andreopoulos W."/>
            <person name="Pangilinan J."/>
            <person name="LaButti K."/>
            <person name="Riley R."/>
            <person name="Lipzen A."/>
            <person name="Clum A."/>
            <person name="Drula E."/>
            <person name="Henrissat B."/>
            <person name="Kohler A."/>
            <person name="Grigoriev I.V."/>
            <person name="Martin F.M."/>
            <person name="Hacquard S."/>
        </authorList>
    </citation>
    <scope>NUCLEOTIDE SEQUENCE</scope>
    <source>
        <strain evidence="2">MPI-CAGE-CH-0243</strain>
    </source>
</reference>